<comment type="caution">
    <text evidence="3">The sequence shown here is derived from an EMBL/GenBank/DDBJ whole genome shotgun (WGS) entry which is preliminary data.</text>
</comment>
<dbReference type="InterPro" id="IPR005509">
    <property type="entry name" value="AfsA_hotdog_dom"/>
</dbReference>
<feature type="region of interest" description="Disordered" evidence="1">
    <location>
        <begin position="170"/>
        <end position="195"/>
    </location>
</feature>
<feature type="domain" description="A-factor biosynthesis hotdog" evidence="2">
    <location>
        <begin position="228"/>
        <end position="323"/>
    </location>
</feature>
<reference evidence="3 4" key="1">
    <citation type="journal article" date="2019" name="Int. J. Syst. Evol. Microbiol.">
        <title>The Global Catalogue of Microorganisms (GCM) 10K type strain sequencing project: providing services to taxonomists for standard genome sequencing and annotation.</title>
        <authorList>
            <consortium name="The Broad Institute Genomics Platform"/>
            <consortium name="The Broad Institute Genome Sequencing Center for Infectious Disease"/>
            <person name="Wu L."/>
            <person name="Ma J."/>
        </authorList>
    </citation>
    <scope>NUCLEOTIDE SEQUENCE [LARGE SCALE GENOMIC DNA]</scope>
    <source>
        <strain evidence="3 4">JCM 9088</strain>
    </source>
</reference>
<evidence type="ECO:0000313" key="3">
    <source>
        <dbReference type="EMBL" id="GAA2939053.1"/>
    </source>
</evidence>
<evidence type="ECO:0000259" key="2">
    <source>
        <dbReference type="Pfam" id="PF03756"/>
    </source>
</evidence>
<evidence type="ECO:0000256" key="1">
    <source>
        <dbReference type="SAM" id="MobiDB-lite"/>
    </source>
</evidence>
<accession>A0ABN3X6Q0</accession>
<name>A0ABN3X6Q0_9ACTN</name>
<evidence type="ECO:0000313" key="4">
    <source>
        <dbReference type="Proteomes" id="UP001500403"/>
    </source>
</evidence>
<keyword evidence="4" id="KW-1185">Reference proteome</keyword>
<gene>
    <name evidence="3" type="ORF">GCM10010446_25560</name>
</gene>
<feature type="domain" description="A-factor biosynthesis hotdog" evidence="2">
    <location>
        <begin position="33"/>
        <end position="151"/>
    </location>
</feature>
<dbReference type="Pfam" id="PF03756">
    <property type="entry name" value="AfsA"/>
    <property type="match status" value="2"/>
</dbReference>
<dbReference type="EMBL" id="BAAAUD010000025">
    <property type="protein sequence ID" value="GAA2939053.1"/>
    <property type="molecule type" value="Genomic_DNA"/>
</dbReference>
<dbReference type="RefSeq" id="WP_344494511.1">
    <property type="nucleotide sequence ID" value="NZ_BAAAUD010000025.1"/>
</dbReference>
<proteinExistence type="predicted"/>
<protein>
    <recommendedName>
        <fullName evidence="2">A-factor biosynthesis hotdog domain-containing protein</fullName>
    </recommendedName>
</protein>
<organism evidence="3 4">
    <name type="scientific">Streptomyces enissocaesilis</name>
    <dbReference type="NCBI Taxonomy" id="332589"/>
    <lineage>
        <taxon>Bacteria</taxon>
        <taxon>Bacillati</taxon>
        <taxon>Actinomycetota</taxon>
        <taxon>Actinomycetes</taxon>
        <taxon>Kitasatosporales</taxon>
        <taxon>Streptomycetaceae</taxon>
        <taxon>Streptomyces</taxon>
        <taxon>Streptomyces rochei group</taxon>
    </lineage>
</organism>
<sequence>MDTVPTHAASYLGPHHLVRRPGSPEAFLLDSSAPVRQHFAFSTELSDGQRLLGDPAAPFHDLLFPVESLRQAAMFAARRYFRVPETRHTVLASGGTEITAVDPWRRTTDRGRLTLELALTPVDVVNGVPRGMECDAVVSIDGERCGTAEARLVFLAPGVYRGHRDLGRRQSEESLAAGHGDIPSPGVPAPERVGHRDPRNVLVGLPVEEDGEGLAFPVDGVAAGDLLPGTAGEVPAVLFLEASRQVALFAAAELHGFVPFHALLTRWQASFKGFAEPGLPLHCTVRGDRAPAGRPDRDPAGRPVAGLRLSFLQGDRVVARVSASVAQDC</sequence>
<dbReference type="Proteomes" id="UP001500403">
    <property type="component" value="Unassembled WGS sequence"/>
</dbReference>